<evidence type="ECO:0000313" key="3">
    <source>
        <dbReference type="Proteomes" id="UP001230951"/>
    </source>
</evidence>
<organism evidence="1 4">
    <name type="scientific">Arthrobacter bambusae</name>
    <dbReference type="NCBI Taxonomy" id="1338426"/>
    <lineage>
        <taxon>Bacteria</taxon>
        <taxon>Bacillati</taxon>
        <taxon>Actinomycetota</taxon>
        <taxon>Actinomycetes</taxon>
        <taxon>Micrococcales</taxon>
        <taxon>Micrococcaceae</taxon>
        <taxon>Arthrobacter</taxon>
    </lineage>
</organism>
<evidence type="ECO:0000313" key="1">
    <source>
        <dbReference type="EMBL" id="MDP9906214.1"/>
    </source>
</evidence>
<dbReference type="EMBL" id="JAUSTF010000010">
    <property type="protein sequence ID" value="MDQ0182228.1"/>
    <property type="molecule type" value="Genomic_DNA"/>
</dbReference>
<keyword evidence="3" id="KW-1185">Reference proteome</keyword>
<gene>
    <name evidence="1" type="ORF">J2S90_003193</name>
    <name evidence="2" type="ORF">J2S93_003675</name>
</gene>
<name>A0AAW8DHM8_9MICC</name>
<comment type="caution">
    <text evidence="1">The sequence shown here is derived from an EMBL/GenBank/DDBJ whole genome shotgun (WGS) entry which is preliminary data.</text>
</comment>
<proteinExistence type="predicted"/>
<evidence type="ECO:0000313" key="2">
    <source>
        <dbReference type="EMBL" id="MDQ0182228.1"/>
    </source>
</evidence>
<dbReference type="AlphaFoldDB" id="A0AAW8DHM8"/>
<reference evidence="1 3" key="1">
    <citation type="submission" date="2023-07" db="EMBL/GenBank/DDBJ databases">
        <title>Sorghum-associated microbial communities from plants grown in Nebraska, USA.</title>
        <authorList>
            <person name="Schachtman D."/>
        </authorList>
    </citation>
    <scope>NUCLEOTIDE SEQUENCE</scope>
    <source>
        <strain evidence="1">DS1006</strain>
        <strain evidence="2 3">DS1016</strain>
    </source>
</reference>
<dbReference type="Proteomes" id="UP001242995">
    <property type="component" value="Unassembled WGS sequence"/>
</dbReference>
<dbReference type="EMBL" id="JAUSRG010000010">
    <property type="protein sequence ID" value="MDP9906214.1"/>
    <property type="molecule type" value="Genomic_DNA"/>
</dbReference>
<evidence type="ECO:0000313" key="4">
    <source>
        <dbReference type="Proteomes" id="UP001242995"/>
    </source>
</evidence>
<protein>
    <submittedName>
        <fullName evidence="1">Uncharacterized protein</fullName>
    </submittedName>
</protein>
<dbReference type="Proteomes" id="UP001230951">
    <property type="component" value="Unassembled WGS sequence"/>
</dbReference>
<sequence>MAVADGAPFSLSGCLPFLLDDCQSLEEFVVGDDRWFFDVQAKLSGQVHRELEEGFVPCDAISRARGRQDTSRDSWAPQLS</sequence>
<accession>A0AAW8DHM8</accession>